<dbReference type="InterPro" id="IPR052196">
    <property type="entry name" value="Bact_Kbp"/>
</dbReference>
<dbReference type="Pfam" id="PF01476">
    <property type="entry name" value="LysM"/>
    <property type="match status" value="1"/>
</dbReference>
<feature type="region of interest" description="Disordered" evidence="1">
    <location>
        <begin position="33"/>
        <end position="105"/>
    </location>
</feature>
<keyword evidence="4" id="KW-1185">Reference proteome</keyword>
<dbReference type="RefSeq" id="WP_094408742.1">
    <property type="nucleotide sequence ID" value="NZ_BMJZ01000001.1"/>
</dbReference>
<dbReference type="PANTHER" id="PTHR34700:SF4">
    <property type="entry name" value="PHAGE-LIKE ELEMENT PBSX PROTEIN XKDP"/>
    <property type="match status" value="1"/>
</dbReference>
<dbReference type="Gene3D" id="2.60.40.10">
    <property type="entry name" value="Immunoglobulins"/>
    <property type="match status" value="1"/>
</dbReference>
<dbReference type="PANTHER" id="PTHR34700">
    <property type="entry name" value="POTASSIUM BINDING PROTEIN KBP"/>
    <property type="match status" value="1"/>
</dbReference>
<dbReference type="InterPro" id="IPR036779">
    <property type="entry name" value="LysM_dom_sf"/>
</dbReference>
<reference evidence="3 4" key="1">
    <citation type="submission" date="2017-07" db="EMBL/GenBank/DDBJ databases">
        <title>Elstera cyanobacteriorum sp. nov., a novel bacterium isolated from cyanobacterial aggregates in a eutrophic lake.</title>
        <authorList>
            <person name="Cai H."/>
        </authorList>
    </citation>
    <scope>NUCLEOTIDE SEQUENCE [LARGE SCALE GENOMIC DNA]</scope>
    <source>
        <strain evidence="3 4">TH019</strain>
    </source>
</reference>
<feature type="compositionally biased region" description="Pro residues" evidence="1">
    <location>
        <begin position="60"/>
        <end position="82"/>
    </location>
</feature>
<organism evidence="3 4">
    <name type="scientific">Elstera cyanobacteriorum</name>
    <dbReference type="NCBI Taxonomy" id="2022747"/>
    <lineage>
        <taxon>Bacteria</taxon>
        <taxon>Pseudomonadati</taxon>
        <taxon>Pseudomonadota</taxon>
        <taxon>Alphaproteobacteria</taxon>
        <taxon>Rhodospirillales</taxon>
        <taxon>Rhodospirillaceae</taxon>
        <taxon>Elstera</taxon>
    </lineage>
</organism>
<dbReference type="InterPro" id="IPR018392">
    <property type="entry name" value="LysM"/>
</dbReference>
<evidence type="ECO:0000256" key="1">
    <source>
        <dbReference type="SAM" id="MobiDB-lite"/>
    </source>
</evidence>
<name>A0A255XNE3_9PROT</name>
<evidence type="ECO:0000259" key="2">
    <source>
        <dbReference type="PROSITE" id="PS51782"/>
    </source>
</evidence>
<dbReference type="AlphaFoldDB" id="A0A255XNE3"/>
<dbReference type="PROSITE" id="PS51318">
    <property type="entry name" value="TAT"/>
    <property type="match status" value="1"/>
</dbReference>
<accession>A0A255XNE3</accession>
<gene>
    <name evidence="3" type="ORF">CHR90_09335</name>
</gene>
<evidence type="ECO:0000313" key="4">
    <source>
        <dbReference type="Proteomes" id="UP000216361"/>
    </source>
</evidence>
<dbReference type="SUPFAM" id="SSF54106">
    <property type="entry name" value="LysM domain"/>
    <property type="match status" value="1"/>
</dbReference>
<evidence type="ECO:0000313" key="3">
    <source>
        <dbReference type="EMBL" id="OYQ18479.1"/>
    </source>
</evidence>
<dbReference type="Proteomes" id="UP000216361">
    <property type="component" value="Unassembled WGS sequence"/>
</dbReference>
<dbReference type="CDD" id="cd00118">
    <property type="entry name" value="LysM"/>
    <property type="match status" value="1"/>
</dbReference>
<dbReference type="PROSITE" id="PS51782">
    <property type="entry name" value="LYSM"/>
    <property type="match status" value="1"/>
</dbReference>
<sequence length="408" mass="42157">MSERLSSRRAFLLGLIGLILVIVALVLNRPSKDDPALPTTAQAPQPVPSAPPVQQTTPVQPTPPPAPPPQAAAVEPPAPPPVVAVSPEKPVEPAPTPAPVAVAPSAPATPPTAAVAAPSDLRPSFDVVRVNPQGDAVIAGRAQPEAQVTVFDGGKPIGTVTADKRGEWVLLPDRALPSGDRELSLSAAGPSGQTVESEQVVVLSIPAAKPPAQVASVAPAPEAAKPADPIDRPLALVVNRDGSGGSTVLQAPVEAGAAGRLTVDSIDYGKDGSLLLAGRGEAGHGIRAYVNNGPIGDAEVGSNGLWRLRPEAEIATGPSTLRIDQLSPQGKVTQRLELPFSRAAPEQVQLTAETDRVIVQPGNSLWRIARRVYGGGVHYTVIYRANADQIRDPDLIYPGQVFSLPPTK</sequence>
<dbReference type="InterPro" id="IPR006311">
    <property type="entry name" value="TAT_signal"/>
</dbReference>
<proteinExistence type="predicted"/>
<comment type="caution">
    <text evidence="3">The sequence shown here is derived from an EMBL/GenBank/DDBJ whole genome shotgun (WGS) entry which is preliminary data.</text>
</comment>
<dbReference type="SMART" id="SM00257">
    <property type="entry name" value="LysM"/>
    <property type="match status" value="1"/>
</dbReference>
<dbReference type="InterPro" id="IPR013783">
    <property type="entry name" value="Ig-like_fold"/>
</dbReference>
<protein>
    <recommendedName>
        <fullName evidence="2">LysM domain-containing protein</fullName>
    </recommendedName>
</protein>
<dbReference type="OrthoDB" id="370541at2"/>
<dbReference type="EMBL" id="NOXS01000032">
    <property type="protein sequence ID" value="OYQ18479.1"/>
    <property type="molecule type" value="Genomic_DNA"/>
</dbReference>
<dbReference type="Gene3D" id="3.10.350.10">
    <property type="entry name" value="LysM domain"/>
    <property type="match status" value="1"/>
</dbReference>
<feature type="domain" description="LysM" evidence="2">
    <location>
        <begin position="355"/>
        <end position="404"/>
    </location>
</feature>